<comment type="subcellular location">
    <subcellularLocation>
        <location evidence="1">Endomembrane system</location>
    </subcellularLocation>
</comment>
<sequence>MSGTPTIRAGFIPLLDAAVLVAAAACGFDRSEGVRLELVREVSWSNIRDRLAFRQFDVAHMLGPMAVASQLGLGSNPYPVIAPFSLGRGGNAITLSTALFAAMREAAGEDDRDEAAAHGRALARVVAARRLAGRPPLVFAMTYPFSSHNYEFRFWMAEAGIDPDRDVTMCVVPPPMTADALKAGAIDGFCVNAPWNALAVSQGIGRIVAVKADIWPGSPEKVLGLRPDWWVAHRETGERLLVALDASARWCDEPGNRRELAEILASPEHVGGDAGVIEHLLAGALPVDPDGTRREIPDYLAFHAGEANVPWRTQALWVYAQMARWGQVPLDPALAERAAAAFRPDLYRSVFAPRGVALPDADAGAGDGEAGPGGRSRFDPASIAAYVEGFAVRARPGTAGAPRDDE</sequence>
<dbReference type="RefSeq" id="WP_183201501.1">
    <property type="nucleotide sequence ID" value="NZ_JACIEK010000014.1"/>
</dbReference>
<dbReference type="GO" id="GO:0012505">
    <property type="term" value="C:endomembrane system"/>
    <property type="evidence" value="ECO:0007669"/>
    <property type="project" value="UniProtKB-SubCell"/>
</dbReference>
<dbReference type="SUPFAM" id="SSF53850">
    <property type="entry name" value="Periplasmic binding protein-like II"/>
    <property type="match status" value="1"/>
</dbReference>
<organism evidence="6 7">
    <name type="scientific">Aureimonas pseudogalii</name>
    <dbReference type="NCBI Taxonomy" id="1744844"/>
    <lineage>
        <taxon>Bacteria</taxon>
        <taxon>Pseudomonadati</taxon>
        <taxon>Pseudomonadota</taxon>
        <taxon>Alphaproteobacteria</taxon>
        <taxon>Hyphomicrobiales</taxon>
        <taxon>Aurantimonadaceae</taxon>
        <taxon>Aureimonas</taxon>
    </lineage>
</organism>
<keyword evidence="6" id="KW-0547">Nucleotide-binding</keyword>
<keyword evidence="2" id="KW-0813">Transport</keyword>
<proteinExistence type="predicted"/>
<keyword evidence="6" id="KW-0067">ATP-binding</keyword>
<dbReference type="Gene3D" id="3.40.190.10">
    <property type="entry name" value="Periplasmic binding protein-like II"/>
    <property type="match status" value="2"/>
</dbReference>
<evidence type="ECO:0000313" key="6">
    <source>
        <dbReference type="EMBL" id="MBB3999996.1"/>
    </source>
</evidence>
<dbReference type="CDD" id="cd13553">
    <property type="entry name" value="PBP2_NrtA_CpmA_like"/>
    <property type="match status" value="1"/>
</dbReference>
<name>A0A7W6H7H9_9HYPH</name>
<dbReference type="EMBL" id="JACIEK010000014">
    <property type="protein sequence ID" value="MBB3999996.1"/>
    <property type="molecule type" value="Genomic_DNA"/>
</dbReference>
<dbReference type="PANTHER" id="PTHR30024:SF43">
    <property type="entry name" value="BLL4572 PROTEIN"/>
    <property type="match status" value="1"/>
</dbReference>
<keyword evidence="7" id="KW-1185">Reference proteome</keyword>
<accession>A0A7W6H7H9</accession>
<dbReference type="AlphaFoldDB" id="A0A7W6H7H9"/>
<dbReference type="PANTHER" id="PTHR30024">
    <property type="entry name" value="ALIPHATIC SULFONATES-BINDING PROTEIN-RELATED"/>
    <property type="match status" value="1"/>
</dbReference>
<keyword evidence="3" id="KW-1003">Cell membrane</keyword>
<keyword evidence="5" id="KW-0472">Membrane</keyword>
<dbReference type="Pfam" id="PF13379">
    <property type="entry name" value="NMT1_2"/>
    <property type="match status" value="1"/>
</dbReference>
<reference evidence="6 7" key="1">
    <citation type="submission" date="2020-08" db="EMBL/GenBank/DDBJ databases">
        <title>Genomic Encyclopedia of Type Strains, Phase IV (KMG-IV): sequencing the most valuable type-strain genomes for metagenomic binning, comparative biology and taxonomic classification.</title>
        <authorList>
            <person name="Goeker M."/>
        </authorList>
    </citation>
    <scope>NUCLEOTIDE SEQUENCE [LARGE SCALE GENOMIC DNA]</scope>
    <source>
        <strain evidence="6 7">DSM 102238</strain>
    </source>
</reference>
<evidence type="ECO:0000256" key="1">
    <source>
        <dbReference type="ARBA" id="ARBA00004308"/>
    </source>
</evidence>
<evidence type="ECO:0000256" key="3">
    <source>
        <dbReference type="ARBA" id="ARBA00022475"/>
    </source>
</evidence>
<evidence type="ECO:0000313" key="7">
    <source>
        <dbReference type="Proteomes" id="UP000542776"/>
    </source>
</evidence>
<evidence type="ECO:0000256" key="5">
    <source>
        <dbReference type="ARBA" id="ARBA00023136"/>
    </source>
</evidence>
<protein>
    <submittedName>
        <fullName evidence="6">NitT/TauT family transport system ATP-binding protein</fullName>
    </submittedName>
</protein>
<comment type="caution">
    <text evidence="6">The sequence shown here is derived from an EMBL/GenBank/DDBJ whole genome shotgun (WGS) entry which is preliminary data.</text>
</comment>
<dbReference type="InterPro" id="IPR044527">
    <property type="entry name" value="NrtA/CpmA_ABC-bd_dom"/>
</dbReference>
<gene>
    <name evidence="6" type="ORF">GGR04_003870</name>
</gene>
<keyword evidence="4" id="KW-0997">Cell inner membrane</keyword>
<dbReference type="Proteomes" id="UP000542776">
    <property type="component" value="Unassembled WGS sequence"/>
</dbReference>
<evidence type="ECO:0000256" key="2">
    <source>
        <dbReference type="ARBA" id="ARBA00022448"/>
    </source>
</evidence>
<evidence type="ECO:0000256" key="4">
    <source>
        <dbReference type="ARBA" id="ARBA00022519"/>
    </source>
</evidence>
<dbReference type="GO" id="GO:0005524">
    <property type="term" value="F:ATP binding"/>
    <property type="evidence" value="ECO:0007669"/>
    <property type="project" value="UniProtKB-KW"/>
</dbReference>